<feature type="compositionally biased region" description="Basic and acidic residues" evidence="1">
    <location>
        <begin position="209"/>
        <end position="227"/>
    </location>
</feature>
<dbReference type="EMBL" id="CP115300">
    <property type="protein sequence ID" value="WBO68827.1"/>
    <property type="molecule type" value="Genomic_DNA"/>
</dbReference>
<name>A0ABY7PEL9_9ACTN</name>
<evidence type="ECO:0000259" key="3">
    <source>
        <dbReference type="Pfam" id="PF13340"/>
    </source>
</evidence>
<dbReference type="PANTHER" id="PTHR46637:SF1">
    <property type="entry name" value="BLL5188 PROTEIN"/>
    <property type="match status" value="1"/>
</dbReference>
<dbReference type="Pfam" id="PF01609">
    <property type="entry name" value="DDE_Tnp_1"/>
    <property type="match status" value="1"/>
</dbReference>
<protein>
    <submittedName>
        <fullName evidence="4">IS5 family transposase</fullName>
    </submittedName>
</protein>
<dbReference type="InterPro" id="IPR052909">
    <property type="entry name" value="Transposase_6_like"/>
</dbReference>
<evidence type="ECO:0000313" key="4">
    <source>
        <dbReference type="EMBL" id="WBO68827.1"/>
    </source>
</evidence>
<dbReference type="Pfam" id="PF13340">
    <property type="entry name" value="DUF4096"/>
    <property type="match status" value="1"/>
</dbReference>
<dbReference type="Proteomes" id="UP001212326">
    <property type="component" value="Chromosome"/>
</dbReference>
<reference evidence="4 5" key="1">
    <citation type="submission" date="2022-12" db="EMBL/GenBank/DDBJ databases">
        <authorList>
            <person name="Mo P."/>
        </authorList>
    </citation>
    <scope>NUCLEOTIDE SEQUENCE [LARGE SCALE GENOMIC DNA]</scope>
    <source>
        <strain evidence="4 5">HUAS 2-6</strain>
    </source>
</reference>
<evidence type="ECO:0000256" key="1">
    <source>
        <dbReference type="SAM" id="MobiDB-lite"/>
    </source>
</evidence>
<evidence type="ECO:0000259" key="2">
    <source>
        <dbReference type="Pfam" id="PF01609"/>
    </source>
</evidence>
<feature type="compositionally biased region" description="Basic residues" evidence="1">
    <location>
        <begin position="199"/>
        <end position="208"/>
    </location>
</feature>
<keyword evidence="5" id="KW-1185">Reference proteome</keyword>
<dbReference type="RefSeq" id="WP_270086054.1">
    <property type="nucleotide sequence ID" value="NZ_CP115300.1"/>
</dbReference>
<feature type="region of interest" description="Disordered" evidence="1">
    <location>
        <begin position="198"/>
        <end position="267"/>
    </location>
</feature>
<gene>
    <name evidence="4" type="ORF">O1G22_41535</name>
</gene>
<dbReference type="PANTHER" id="PTHR46637">
    <property type="entry name" value="TIS1421-TRANSPOSASE PROTEIN A"/>
    <property type="match status" value="1"/>
</dbReference>
<dbReference type="InterPro" id="IPR025161">
    <property type="entry name" value="IS402-like_dom"/>
</dbReference>
<dbReference type="NCBIfam" id="NF033580">
    <property type="entry name" value="transpos_IS5_3"/>
    <property type="match status" value="1"/>
</dbReference>
<accession>A0ABY7PEL9</accession>
<dbReference type="InterPro" id="IPR002559">
    <property type="entry name" value="Transposase_11"/>
</dbReference>
<feature type="domain" description="Transposase IS4-like" evidence="2">
    <location>
        <begin position="112"/>
        <end position="304"/>
    </location>
</feature>
<sequence>MVRRHELTDAQWQKIEPLLPANGKPGGQWSDHRKVINGVLFRARTGVPWPDLPERYGPWQTIYERHRRWSADGTWRQILAELQIEVDAADPDGALAKAVEAQSAQRRREWAVNIDSTSCRAHQHAAVARRRPATRLPAKGGGARVEADGREALGRSRGGLTSRIHLLSDDRARPLTWLTTPGQRGDSPMFVPVLEGLRIRRRGPGRPRSRPDRVRGDKAYSSRDNRSYLRRRGIKATISQPDDQRASRKRKGQAGGRPPAFDKGQYRRRSAVERCVSKWKQYRAVASRYDKRDYIFNGTLAVAAIVIWLRDIVQEPSETA</sequence>
<feature type="domain" description="Insertion element IS402-like" evidence="3">
    <location>
        <begin position="7"/>
        <end position="78"/>
    </location>
</feature>
<evidence type="ECO:0000313" key="5">
    <source>
        <dbReference type="Proteomes" id="UP001212326"/>
    </source>
</evidence>
<organism evidence="4 5">
    <name type="scientific">Streptomyces camelliae</name>
    <dbReference type="NCBI Taxonomy" id="3004093"/>
    <lineage>
        <taxon>Bacteria</taxon>
        <taxon>Bacillati</taxon>
        <taxon>Actinomycetota</taxon>
        <taxon>Actinomycetes</taxon>
        <taxon>Kitasatosporales</taxon>
        <taxon>Streptomycetaceae</taxon>
        <taxon>Streptomyces</taxon>
    </lineage>
</organism>
<feature type="compositionally biased region" description="Basic residues" evidence="1">
    <location>
        <begin position="123"/>
        <end position="133"/>
    </location>
</feature>
<feature type="region of interest" description="Disordered" evidence="1">
    <location>
        <begin position="123"/>
        <end position="144"/>
    </location>
</feature>
<proteinExistence type="predicted"/>